<proteinExistence type="inferred from homology"/>
<organism evidence="3 4">
    <name type="scientific">Thalictrum thalictroides</name>
    <name type="common">Rue-anemone</name>
    <name type="synonym">Anemone thalictroides</name>
    <dbReference type="NCBI Taxonomy" id="46969"/>
    <lineage>
        <taxon>Eukaryota</taxon>
        <taxon>Viridiplantae</taxon>
        <taxon>Streptophyta</taxon>
        <taxon>Embryophyta</taxon>
        <taxon>Tracheophyta</taxon>
        <taxon>Spermatophyta</taxon>
        <taxon>Magnoliopsida</taxon>
        <taxon>Ranunculales</taxon>
        <taxon>Ranunculaceae</taxon>
        <taxon>Thalictroideae</taxon>
        <taxon>Thalictrum</taxon>
    </lineage>
</organism>
<evidence type="ECO:0000313" key="4">
    <source>
        <dbReference type="Proteomes" id="UP000554482"/>
    </source>
</evidence>
<dbReference type="GO" id="GO:0080044">
    <property type="term" value="F:quercetin 7-O-glucosyltransferase activity"/>
    <property type="evidence" value="ECO:0007669"/>
    <property type="project" value="TreeGrafter"/>
</dbReference>
<evidence type="ECO:0000256" key="2">
    <source>
        <dbReference type="ARBA" id="ARBA00022679"/>
    </source>
</evidence>
<protein>
    <submittedName>
        <fullName evidence="3">Udp-glycosyltransferase 76b1</fullName>
    </submittedName>
</protein>
<dbReference type="PANTHER" id="PTHR11926">
    <property type="entry name" value="GLUCOSYL/GLUCURONOSYL TRANSFERASES"/>
    <property type="match status" value="1"/>
</dbReference>
<dbReference type="OrthoDB" id="5835829at2759"/>
<dbReference type="GO" id="GO:0080043">
    <property type="term" value="F:quercetin 3-O-glucosyltransferase activity"/>
    <property type="evidence" value="ECO:0007669"/>
    <property type="project" value="TreeGrafter"/>
</dbReference>
<gene>
    <name evidence="3" type="ORF">FRX31_018029</name>
</gene>
<dbReference type="AlphaFoldDB" id="A0A7J6W4T9"/>
<reference evidence="3 4" key="1">
    <citation type="submission" date="2020-06" db="EMBL/GenBank/DDBJ databases">
        <title>Transcriptomic and genomic resources for Thalictrum thalictroides and T. hernandezii: Facilitating candidate gene discovery in an emerging model plant lineage.</title>
        <authorList>
            <person name="Arias T."/>
            <person name="Riano-Pachon D.M."/>
            <person name="Di Stilio V.S."/>
        </authorList>
    </citation>
    <scope>NUCLEOTIDE SEQUENCE [LARGE SCALE GENOMIC DNA]</scope>
    <source>
        <strain evidence="4">cv. WT478/WT964</strain>
        <tissue evidence="3">Leaves</tissue>
    </source>
</reference>
<dbReference type="FunFam" id="3.40.50.2000:FF:000120">
    <property type="entry name" value="UDP-glycosyltransferase 76C1"/>
    <property type="match status" value="1"/>
</dbReference>
<dbReference type="Pfam" id="PF00201">
    <property type="entry name" value="UDPGT"/>
    <property type="match status" value="1"/>
</dbReference>
<dbReference type="CDD" id="cd03784">
    <property type="entry name" value="GT1_Gtf-like"/>
    <property type="match status" value="1"/>
</dbReference>
<dbReference type="PANTHER" id="PTHR11926:SF1464">
    <property type="entry name" value="UDP-GLYCOSYLTRANSFERASE 76B1-LIKE"/>
    <property type="match status" value="1"/>
</dbReference>
<sequence>MLQLATLLHSHSQGLLSITIVHTNFNSPNPSKHPDFTFLPISDGLSPSQTTQDVTALFSLLNHNCATPFRECLVNKILSQQHEPPVACIISDAIMHFTQSVADSLQLPRIVLRTSSPTNFVVFVAFPLLRQRGYLPIKESELEAAVPELPPLKVKDIPMIKTDDFEGLFRLITEIVNQTKASAGLIFNSFESLEQTALGSLRQEFPAPNFAIGPFHKFAQATSSSLLTQDRKCISWLDTQAPSSVIYISFGSIAAIDEGQLVEMALGIANSEQPFLWVIRPGLVNDRNKSGEDKDEDINIDLTKFLPEKFNEMMRLHSERGCIVQWAPQQEVLAHPAMVNSRYVSQVWRVGFQLENGLEHGEIETYIKRLMVQENNSEREEMMVRVKEIQDRAECCIKKGGSSFKSLEYLTDYIFSM</sequence>
<dbReference type="Proteomes" id="UP000554482">
    <property type="component" value="Unassembled WGS sequence"/>
</dbReference>
<dbReference type="EMBL" id="JABWDY010021423">
    <property type="protein sequence ID" value="KAF5192386.1"/>
    <property type="molecule type" value="Genomic_DNA"/>
</dbReference>
<comment type="similarity">
    <text evidence="1">Belongs to the UDP-glycosyltransferase family.</text>
</comment>
<keyword evidence="4" id="KW-1185">Reference proteome</keyword>
<keyword evidence="2 3" id="KW-0808">Transferase</keyword>
<accession>A0A7J6W4T9</accession>
<name>A0A7J6W4T9_THATH</name>
<dbReference type="InterPro" id="IPR002213">
    <property type="entry name" value="UDP_glucos_trans"/>
</dbReference>
<comment type="caution">
    <text evidence="3">The sequence shown here is derived from an EMBL/GenBank/DDBJ whole genome shotgun (WGS) entry which is preliminary data.</text>
</comment>
<evidence type="ECO:0000256" key="1">
    <source>
        <dbReference type="ARBA" id="ARBA00009995"/>
    </source>
</evidence>
<dbReference type="Gene3D" id="3.40.50.2000">
    <property type="entry name" value="Glycogen Phosphorylase B"/>
    <property type="match status" value="2"/>
</dbReference>
<evidence type="ECO:0000313" key="3">
    <source>
        <dbReference type="EMBL" id="KAF5192386.1"/>
    </source>
</evidence>
<dbReference type="SUPFAM" id="SSF53756">
    <property type="entry name" value="UDP-Glycosyltransferase/glycogen phosphorylase"/>
    <property type="match status" value="1"/>
</dbReference>